<gene>
    <name evidence="4" type="ORF">D6C84_08926</name>
    <name evidence="3" type="ORF">D6D28_04770</name>
</gene>
<keyword evidence="2" id="KW-0812">Transmembrane</keyword>
<evidence type="ECO:0000313" key="3">
    <source>
        <dbReference type="EMBL" id="THV70965.1"/>
    </source>
</evidence>
<evidence type="ECO:0000313" key="4">
    <source>
        <dbReference type="EMBL" id="THZ76022.1"/>
    </source>
</evidence>
<dbReference type="EMBL" id="QZBT01000197">
    <property type="protein sequence ID" value="THZ76022.1"/>
    <property type="molecule type" value="Genomic_DNA"/>
</dbReference>
<name>A0A4S8SKB7_AURPU</name>
<sequence>MTEAESAGSVFEGIVAQTKTLADETDDLLEALAYDGVTDEDIETFVASFVFVIYGLQYMSMFCVPANPLFGHKKASMAIDIHICGTLIAQDVEQPPSMSDADRTMSTRQNDPVR</sequence>
<protein>
    <submittedName>
        <fullName evidence="3">Uncharacterized protein</fullName>
    </submittedName>
</protein>
<evidence type="ECO:0000313" key="6">
    <source>
        <dbReference type="Proteomes" id="UP000310039"/>
    </source>
</evidence>
<proteinExistence type="predicted"/>
<accession>A0A4S8SKB7</accession>
<dbReference type="EMBL" id="QZAF01000172">
    <property type="protein sequence ID" value="THV70965.1"/>
    <property type="molecule type" value="Genomic_DNA"/>
</dbReference>
<evidence type="ECO:0000256" key="1">
    <source>
        <dbReference type="SAM" id="MobiDB-lite"/>
    </source>
</evidence>
<dbReference type="AlphaFoldDB" id="A0A4S8SKB7"/>
<feature type="transmembrane region" description="Helical" evidence="2">
    <location>
        <begin position="45"/>
        <end position="64"/>
    </location>
</feature>
<organism evidence="3 5">
    <name type="scientific">Aureobasidium pullulans</name>
    <name type="common">Black yeast</name>
    <name type="synonym">Pullularia pullulans</name>
    <dbReference type="NCBI Taxonomy" id="5580"/>
    <lineage>
        <taxon>Eukaryota</taxon>
        <taxon>Fungi</taxon>
        <taxon>Dikarya</taxon>
        <taxon>Ascomycota</taxon>
        <taxon>Pezizomycotina</taxon>
        <taxon>Dothideomycetes</taxon>
        <taxon>Dothideomycetidae</taxon>
        <taxon>Dothideales</taxon>
        <taxon>Saccotheciaceae</taxon>
        <taxon>Aureobasidium</taxon>
    </lineage>
</organism>
<dbReference type="Proteomes" id="UP000310039">
    <property type="component" value="Unassembled WGS sequence"/>
</dbReference>
<feature type="compositionally biased region" description="Basic and acidic residues" evidence="1">
    <location>
        <begin position="100"/>
        <end position="114"/>
    </location>
</feature>
<feature type="region of interest" description="Disordered" evidence="1">
    <location>
        <begin position="94"/>
        <end position="114"/>
    </location>
</feature>
<evidence type="ECO:0000256" key="2">
    <source>
        <dbReference type="SAM" id="Phobius"/>
    </source>
</evidence>
<dbReference type="Proteomes" id="UP000304951">
    <property type="component" value="Unassembled WGS sequence"/>
</dbReference>
<comment type="caution">
    <text evidence="3">The sequence shown here is derived from an EMBL/GenBank/DDBJ whole genome shotgun (WGS) entry which is preliminary data.</text>
</comment>
<evidence type="ECO:0000313" key="5">
    <source>
        <dbReference type="Proteomes" id="UP000304951"/>
    </source>
</evidence>
<keyword evidence="2" id="KW-0472">Membrane</keyword>
<keyword evidence="2" id="KW-1133">Transmembrane helix</keyword>
<reference evidence="5 6" key="1">
    <citation type="submission" date="2018-10" db="EMBL/GenBank/DDBJ databases">
        <title>Fifty Aureobasidium pullulans genomes reveal a recombining polyextremotolerant generalist.</title>
        <authorList>
            <person name="Gostincar C."/>
            <person name="Turk M."/>
            <person name="Zajc J."/>
            <person name="Gunde-Cimerman N."/>
        </authorList>
    </citation>
    <scope>NUCLEOTIDE SEQUENCE [LARGE SCALE GENOMIC DNA]</scope>
    <source>
        <strain evidence="3 5">EXF-11900</strain>
        <strain evidence="4 6">EXF-3403</strain>
    </source>
</reference>